<evidence type="ECO:0000313" key="2">
    <source>
        <dbReference type="Proteomes" id="UP001160148"/>
    </source>
</evidence>
<evidence type="ECO:0008006" key="3">
    <source>
        <dbReference type="Google" id="ProtNLM"/>
    </source>
</evidence>
<comment type="caution">
    <text evidence="1">The sequence shown here is derived from an EMBL/GenBank/DDBJ whole genome shotgun (WGS) entry which is preliminary data.</text>
</comment>
<proteinExistence type="predicted"/>
<dbReference type="PANTHER" id="PTHR47501:SF5">
    <property type="entry name" value="HAT C-TERMINAL DIMERISATION DOMAIN-CONTAINING PROTEIN"/>
    <property type="match status" value="1"/>
</dbReference>
<name>A0AAV0XW17_9HEMI</name>
<protein>
    <recommendedName>
        <fullName evidence="3">HAT C-terminal dimerisation domain-containing protein</fullName>
    </recommendedName>
</protein>
<gene>
    <name evidence="1" type="ORF">MEUPH1_LOCUS26471</name>
</gene>
<dbReference type="PANTHER" id="PTHR47501">
    <property type="entry name" value="TRANSPOSASE-RELATED"/>
    <property type="match status" value="1"/>
</dbReference>
<organism evidence="1 2">
    <name type="scientific">Macrosiphum euphorbiae</name>
    <name type="common">potato aphid</name>
    <dbReference type="NCBI Taxonomy" id="13131"/>
    <lineage>
        <taxon>Eukaryota</taxon>
        <taxon>Metazoa</taxon>
        <taxon>Ecdysozoa</taxon>
        <taxon>Arthropoda</taxon>
        <taxon>Hexapoda</taxon>
        <taxon>Insecta</taxon>
        <taxon>Pterygota</taxon>
        <taxon>Neoptera</taxon>
        <taxon>Paraneoptera</taxon>
        <taxon>Hemiptera</taxon>
        <taxon>Sternorrhyncha</taxon>
        <taxon>Aphidomorpha</taxon>
        <taxon>Aphidoidea</taxon>
        <taxon>Aphididae</taxon>
        <taxon>Macrosiphini</taxon>
        <taxon>Macrosiphum</taxon>
    </lineage>
</organism>
<keyword evidence="2" id="KW-1185">Reference proteome</keyword>
<dbReference type="InterPro" id="IPR012337">
    <property type="entry name" value="RNaseH-like_sf"/>
</dbReference>
<dbReference type="SUPFAM" id="SSF53098">
    <property type="entry name" value="Ribonuclease H-like"/>
    <property type="match status" value="1"/>
</dbReference>
<dbReference type="AlphaFoldDB" id="A0AAV0XW17"/>
<sequence>MLNYRKQSRLTFSKCQALWNKQNRSPQIADIIKMNLGVYLKTPNQTRWNCWFDSSKFLLLHFKNSPSKFTKVCDAIKLNRFSKNDLEFLEEYVVVMEPLCICLDVLQGEKNMYFGFLLPSITILLQKYDDIAKKNLVYCDSLVSLIKANVEKRFENFLTDPFLLSATVSHPFFKTIWLTDNDKKDKALSFFKKSCLEMFEQSNLPESEISDSNMSDDANNYFNWSENKSKVDLSLEQEITRYLSKSPTKNLNILNEMPTVKKVFLKFNTPLPSSAAVERIFSIGGAVLSKKRGRMNDKNFENVLMLKCNKSLI</sequence>
<reference evidence="1 2" key="1">
    <citation type="submission" date="2023-01" db="EMBL/GenBank/DDBJ databases">
        <authorList>
            <person name="Whitehead M."/>
        </authorList>
    </citation>
    <scope>NUCLEOTIDE SEQUENCE [LARGE SCALE GENOMIC DNA]</scope>
</reference>
<dbReference type="EMBL" id="CARXXK010001055">
    <property type="protein sequence ID" value="CAI6372623.1"/>
    <property type="molecule type" value="Genomic_DNA"/>
</dbReference>
<accession>A0AAV0XW17</accession>
<dbReference type="Proteomes" id="UP001160148">
    <property type="component" value="Unassembled WGS sequence"/>
</dbReference>
<evidence type="ECO:0000313" key="1">
    <source>
        <dbReference type="EMBL" id="CAI6372623.1"/>
    </source>
</evidence>